<dbReference type="Pfam" id="PF01035">
    <property type="entry name" value="DNA_binding_1"/>
    <property type="match status" value="1"/>
</dbReference>
<protein>
    <recommendedName>
        <fullName evidence="3">methylated-DNA--[protein]-cysteine S-methyltransferase</fullName>
        <ecNumber evidence="3">2.1.1.63</ecNumber>
    </recommendedName>
</protein>
<dbReference type="SUPFAM" id="SSF52141">
    <property type="entry name" value="Uracil-DNA glycosylase-like"/>
    <property type="match status" value="1"/>
</dbReference>
<sequence>MKGGKMTNFDDSNLILRSFDPIADSQSKVLILGTMPGAESLRKRQYYAHPRNLFWPLIYGIFDENPDADYNKKIDFLRSKKIALWDVYKSCRRKGSLDSNICDEIPNDVAGLLNAYPNIKYVFCNGETSEKHFRRHVLPEIKREIYFLRLPSTSPANASVPPEEKMRMWRYIRHTLENRVKYKSVAKTEIGEIIVLADDRVVTGVFLPGSEPETDGFALFSGNRISELAKNQIEEYFKGKIRSFDIPFEIRGTNFEKNVYNALLKVPYGCTVTYRELAEMAGNKHAARAVGQALKKNPLPLIIPCHRVIGSKGRYVGFMGIGGNPLQKMLIELEAEYSGKYSFAESAD</sequence>
<dbReference type="SUPFAM" id="SSF53155">
    <property type="entry name" value="Methylated DNA-protein cysteine methyltransferase domain"/>
    <property type="match status" value="1"/>
</dbReference>
<evidence type="ECO:0000313" key="10">
    <source>
        <dbReference type="EMBL" id="AGC69272.1"/>
    </source>
</evidence>
<evidence type="ECO:0000256" key="2">
    <source>
        <dbReference type="ARBA" id="ARBA00008711"/>
    </source>
</evidence>
<dbReference type="CDD" id="cd06445">
    <property type="entry name" value="ATase"/>
    <property type="match status" value="1"/>
</dbReference>
<keyword evidence="7" id="KW-0234">DNA repair</keyword>
<evidence type="ECO:0000256" key="1">
    <source>
        <dbReference type="ARBA" id="ARBA00001286"/>
    </source>
</evidence>
<name>L7VR61_THES1</name>
<dbReference type="Gene3D" id="3.30.160.70">
    <property type="entry name" value="Methylated DNA-protein cysteine methyltransferase domain"/>
    <property type="match status" value="1"/>
</dbReference>
<dbReference type="PROSITE" id="PS00374">
    <property type="entry name" value="MGMT"/>
    <property type="match status" value="1"/>
</dbReference>
<evidence type="ECO:0000256" key="7">
    <source>
        <dbReference type="ARBA" id="ARBA00023204"/>
    </source>
</evidence>
<dbReference type="PANTHER" id="PTHR10815">
    <property type="entry name" value="METHYLATED-DNA--PROTEIN-CYSTEINE METHYLTRANSFERASE"/>
    <property type="match status" value="1"/>
</dbReference>
<feature type="domain" description="Uracil-DNA glycosylase-like" evidence="9">
    <location>
        <begin position="20"/>
        <end position="173"/>
    </location>
</feature>
<dbReference type="PATRIC" id="fig|1121335.3.peg.2321"/>
<accession>L7VR61</accession>
<dbReference type="AlphaFoldDB" id="L7VR61"/>
<dbReference type="InterPro" id="IPR014048">
    <property type="entry name" value="MethylDNA_cys_MeTrfase_DNA-bd"/>
</dbReference>
<dbReference type="Gene3D" id="1.10.10.10">
    <property type="entry name" value="Winged helix-like DNA-binding domain superfamily/Winged helix DNA-binding domain"/>
    <property type="match status" value="1"/>
</dbReference>
<dbReference type="STRING" id="1121335.Cst_c23120"/>
<dbReference type="Gene3D" id="3.40.470.10">
    <property type="entry name" value="Uracil-DNA glycosylase-like domain"/>
    <property type="match status" value="1"/>
</dbReference>
<keyword evidence="5 10" id="KW-0808">Transferase</keyword>
<dbReference type="NCBIfam" id="TIGR00589">
    <property type="entry name" value="ogt"/>
    <property type="match status" value="1"/>
</dbReference>
<evidence type="ECO:0000256" key="5">
    <source>
        <dbReference type="ARBA" id="ARBA00022679"/>
    </source>
</evidence>
<comment type="catalytic activity">
    <reaction evidence="1">
        <text>a 4-O-methyl-thymidine in DNA + L-cysteinyl-[protein] = a thymidine in DNA + S-methyl-L-cysteinyl-[protein]</text>
        <dbReference type="Rhea" id="RHEA:53428"/>
        <dbReference type="Rhea" id="RHEA-COMP:10131"/>
        <dbReference type="Rhea" id="RHEA-COMP:10132"/>
        <dbReference type="Rhea" id="RHEA-COMP:13555"/>
        <dbReference type="Rhea" id="RHEA-COMP:13556"/>
        <dbReference type="ChEBI" id="CHEBI:29950"/>
        <dbReference type="ChEBI" id="CHEBI:82612"/>
        <dbReference type="ChEBI" id="CHEBI:137386"/>
        <dbReference type="ChEBI" id="CHEBI:137387"/>
        <dbReference type="EC" id="2.1.1.63"/>
    </reaction>
</comment>
<dbReference type="NCBIfam" id="TIGR04274">
    <property type="entry name" value="hypoxanDNAglyco"/>
    <property type="match status" value="1"/>
</dbReference>
<dbReference type="InterPro" id="IPR026353">
    <property type="entry name" value="Hypoxan-DNA_Glyclase"/>
</dbReference>
<dbReference type="FunFam" id="1.10.10.10:FF:000214">
    <property type="entry name" value="Methylated-DNA--protein-cysteine methyltransferase"/>
    <property type="match status" value="1"/>
</dbReference>
<dbReference type="SUPFAM" id="SSF46767">
    <property type="entry name" value="Methylated DNA-protein cysteine methyltransferase, C-terminal domain"/>
    <property type="match status" value="1"/>
</dbReference>
<dbReference type="RefSeq" id="WP_015359951.1">
    <property type="nucleotide sequence ID" value="NC_020134.1"/>
</dbReference>
<dbReference type="Pfam" id="PF03167">
    <property type="entry name" value="UDG"/>
    <property type="match status" value="1"/>
</dbReference>
<keyword evidence="6" id="KW-0227">DNA damage</keyword>
<dbReference type="EMBL" id="CP004044">
    <property type="protein sequence ID" value="AGC69272.1"/>
    <property type="molecule type" value="Genomic_DNA"/>
</dbReference>
<evidence type="ECO:0000259" key="9">
    <source>
        <dbReference type="SMART" id="SM00986"/>
    </source>
</evidence>
<evidence type="ECO:0000256" key="6">
    <source>
        <dbReference type="ARBA" id="ARBA00022763"/>
    </source>
</evidence>
<evidence type="ECO:0000256" key="4">
    <source>
        <dbReference type="ARBA" id="ARBA00022603"/>
    </source>
</evidence>
<keyword evidence="4 10" id="KW-0489">Methyltransferase</keyword>
<dbReference type="InterPro" id="IPR008332">
    <property type="entry name" value="MethylG_MeTrfase_N"/>
</dbReference>
<dbReference type="SMART" id="SM00986">
    <property type="entry name" value="UDG"/>
    <property type="match status" value="1"/>
</dbReference>
<evidence type="ECO:0000256" key="3">
    <source>
        <dbReference type="ARBA" id="ARBA00011918"/>
    </source>
</evidence>
<dbReference type="CDD" id="cd10032">
    <property type="entry name" value="UDG-F6_HDG"/>
    <property type="match status" value="1"/>
</dbReference>
<dbReference type="InterPro" id="IPR036388">
    <property type="entry name" value="WH-like_DNA-bd_sf"/>
</dbReference>
<gene>
    <name evidence="10" type="primary">ogt</name>
    <name evidence="10" type="ordered locus">Cst_c23120</name>
</gene>
<dbReference type="EC" id="2.1.1.63" evidence="3"/>
<dbReference type="PANTHER" id="PTHR10815:SF13">
    <property type="entry name" value="METHYLATED-DNA--PROTEIN-CYSTEINE METHYLTRANSFERASE"/>
    <property type="match status" value="1"/>
</dbReference>
<comment type="catalytic activity">
    <reaction evidence="8">
        <text>a 6-O-methyl-2'-deoxyguanosine in DNA + L-cysteinyl-[protein] = S-methyl-L-cysteinyl-[protein] + a 2'-deoxyguanosine in DNA</text>
        <dbReference type="Rhea" id="RHEA:24000"/>
        <dbReference type="Rhea" id="RHEA-COMP:10131"/>
        <dbReference type="Rhea" id="RHEA-COMP:10132"/>
        <dbReference type="Rhea" id="RHEA-COMP:11367"/>
        <dbReference type="Rhea" id="RHEA-COMP:11368"/>
        <dbReference type="ChEBI" id="CHEBI:29950"/>
        <dbReference type="ChEBI" id="CHEBI:82612"/>
        <dbReference type="ChEBI" id="CHEBI:85445"/>
        <dbReference type="ChEBI" id="CHEBI:85448"/>
        <dbReference type="EC" id="2.1.1.63"/>
    </reaction>
</comment>
<dbReference type="SMART" id="SM00987">
    <property type="entry name" value="UreE_C"/>
    <property type="match status" value="1"/>
</dbReference>
<dbReference type="GO" id="GO:0032259">
    <property type="term" value="P:methylation"/>
    <property type="evidence" value="ECO:0007669"/>
    <property type="project" value="UniProtKB-KW"/>
</dbReference>
<dbReference type="InterPro" id="IPR001497">
    <property type="entry name" value="MethylDNA_cys_MeTrfase_AS"/>
</dbReference>
<dbReference type="InterPro" id="IPR036217">
    <property type="entry name" value="MethylDNA_cys_MeTrfase_DNAb"/>
</dbReference>
<dbReference type="InterPro" id="IPR005122">
    <property type="entry name" value="Uracil-DNA_glycosylase-like"/>
</dbReference>
<evidence type="ECO:0000256" key="8">
    <source>
        <dbReference type="ARBA" id="ARBA00049348"/>
    </source>
</evidence>
<dbReference type="KEGG" id="css:Cst_c23120"/>
<organism evidence="10 11">
    <name type="scientific">Thermoclostridium stercorarium (strain ATCC 35414 / DSM 8532 / NCIMB 11754)</name>
    <name type="common">Clostridium stercorarium</name>
    <dbReference type="NCBI Taxonomy" id="1121335"/>
    <lineage>
        <taxon>Bacteria</taxon>
        <taxon>Bacillati</taxon>
        <taxon>Bacillota</taxon>
        <taxon>Clostridia</taxon>
        <taxon>Eubacteriales</taxon>
        <taxon>Oscillospiraceae</taxon>
        <taxon>Thermoclostridium</taxon>
    </lineage>
</organism>
<dbReference type="Pfam" id="PF02870">
    <property type="entry name" value="Methyltransf_1N"/>
    <property type="match status" value="1"/>
</dbReference>
<dbReference type="eggNOG" id="COG3663">
    <property type="taxonomic scope" value="Bacteria"/>
</dbReference>
<dbReference type="GO" id="GO:0006281">
    <property type="term" value="P:DNA repair"/>
    <property type="evidence" value="ECO:0007669"/>
    <property type="project" value="UniProtKB-KW"/>
</dbReference>
<dbReference type="InterPro" id="IPR036631">
    <property type="entry name" value="MGMT_N_sf"/>
</dbReference>
<dbReference type="Proteomes" id="UP000011220">
    <property type="component" value="Chromosome"/>
</dbReference>
<proteinExistence type="inferred from homology"/>
<dbReference type="eggNOG" id="COG0350">
    <property type="taxonomic scope" value="Bacteria"/>
</dbReference>
<keyword evidence="11" id="KW-1185">Reference proteome</keyword>
<reference evidence="10 11" key="1">
    <citation type="journal article" date="2013" name="Genome Announc.">
        <title>Complete genome sequence of Clostridium stercorarium subsp. stercorarium strain DSM 8532, a thermophilic degrader of plant cell wall fibers.</title>
        <authorList>
            <person name="Poehlein A."/>
            <person name="Zverlov V.V."/>
            <person name="Daniel R."/>
            <person name="Schwarz W.H."/>
            <person name="Liebl W."/>
        </authorList>
    </citation>
    <scope>NUCLEOTIDE SEQUENCE [LARGE SCALE GENOMIC DNA]</scope>
    <source>
        <strain evidence="11">ATCC 35414 / DSM 8532 / NCIMB 11754</strain>
    </source>
</reference>
<comment type="similarity">
    <text evidence="2">Belongs to the MGMT family.</text>
</comment>
<dbReference type="InterPro" id="IPR036895">
    <property type="entry name" value="Uracil-DNA_glycosylase-like_sf"/>
</dbReference>
<dbReference type="GO" id="GO:0003908">
    <property type="term" value="F:methylated-DNA-[protein]-cysteine S-methyltransferase activity"/>
    <property type="evidence" value="ECO:0007669"/>
    <property type="project" value="UniProtKB-EC"/>
</dbReference>
<evidence type="ECO:0000313" key="11">
    <source>
        <dbReference type="Proteomes" id="UP000011220"/>
    </source>
</evidence>